<dbReference type="SUPFAM" id="SSF54909">
    <property type="entry name" value="Dimeric alpha+beta barrel"/>
    <property type="match status" value="1"/>
</dbReference>
<dbReference type="EMBL" id="JALGBI010000001">
    <property type="protein sequence ID" value="MCJ0761902.1"/>
    <property type="molecule type" value="Genomic_DNA"/>
</dbReference>
<reference evidence="3" key="1">
    <citation type="submission" date="2022-03" db="EMBL/GenBank/DDBJ databases">
        <authorList>
            <person name="Woo C.Y."/>
        </authorList>
    </citation>
    <scope>NUCLEOTIDE SEQUENCE</scope>
    <source>
        <strain evidence="3">CYS-02</strain>
    </source>
</reference>
<dbReference type="Gene3D" id="3.30.70.1060">
    <property type="entry name" value="Dimeric alpha+beta barrel"/>
    <property type="match status" value="1"/>
</dbReference>
<dbReference type="PANTHER" id="PTHR35174">
    <property type="entry name" value="BLL7171 PROTEIN-RELATED"/>
    <property type="match status" value="1"/>
</dbReference>
<comment type="caution">
    <text evidence="3">The sequence shown here is derived from an EMBL/GenBank/DDBJ whole genome shotgun (WGS) entry which is preliminary data.</text>
</comment>
<protein>
    <submittedName>
        <fullName evidence="3">YciI family protein</fullName>
    </submittedName>
</protein>
<comment type="similarity">
    <text evidence="1">Belongs to the YciI family.</text>
</comment>
<dbReference type="InterPro" id="IPR005545">
    <property type="entry name" value="YCII"/>
</dbReference>
<dbReference type="RefSeq" id="WP_243303663.1">
    <property type="nucleotide sequence ID" value="NZ_JALGBI010000001.1"/>
</dbReference>
<name>A0A9X2AN09_9BURK</name>
<dbReference type="InterPro" id="IPR011008">
    <property type="entry name" value="Dimeric_a/b-barrel"/>
</dbReference>
<feature type="domain" description="YCII-related" evidence="2">
    <location>
        <begin position="3"/>
        <end position="113"/>
    </location>
</feature>
<dbReference type="PANTHER" id="PTHR35174:SF3">
    <property type="entry name" value="BLL7171 PROTEIN"/>
    <property type="match status" value="1"/>
</dbReference>
<evidence type="ECO:0000256" key="1">
    <source>
        <dbReference type="ARBA" id="ARBA00007689"/>
    </source>
</evidence>
<evidence type="ECO:0000313" key="4">
    <source>
        <dbReference type="Proteomes" id="UP001139447"/>
    </source>
</evidence>
<evidence type="ECO:0000313" key="3">
    <source>
        <dbReference type="EMBL" id="MCJ0761902.1"/>
    </source>
</evidence>
<evidence type="ECO:0000259" key="2">
    <source>
        <dbReference type="Pfam" id="PF03795"/>
    </source>
</evidence>
<accession>A0A9X2AN09</accession>
<gene>
    <name evidence="3" type="ORF">MMF98_01640</name>
</gene>
<dbReference type="AlphaFoldDB" id="A0A9X2AN09"/>
<proteinExistence type="inferred from homology"/>
<sequence>MTYMLLILEPTGQRQTRTEAEGRAVYDRMVRFGEGLKARGLLKATESLASQASAARVSVRGGQAQVVDGPFAEAKEMIGGYFLVTCKTFEEAVAIARECPAAEWSTVEVRALAPCYDESQADVAARPAAHAGH</sequence>
<organism evidence="3 4">
    <name type="scientific">Variovorax terrae</name>
    <dbReference type="NCBI Taxonomy" id="2923278"/>
    <lineage>
        <taxon>Bacteria</taxon>
        <taxon>Pseudomonadati</taxon>
        <taxon>Pseudomonadota</taxon>
        <taxon>Betaproteobacteria</taxon>
        <taxon>Burkholderiales</taxon>
        <taxon>Comamonadaceae</taxon>
        <taxon>Variovorax</taxon>
    </lineage>
</organism>
<dbReference type="Proteomes" id="UP001139447">
    <property type="component" value="Unassembled WGS sequence"/>
</dbReference>
<keyword evidence="4" id="KW-1185">Reference proteome</keyword>
<dbReference type="Pfam" id="PF03795">
    <property type="entry name" value="YCII"/>
    <property type="match status" value="1"/>
</dbReference>